<keyword evidence="2" id="KW-0812">Transmembrane</keyword>
<evidence type="ECO:0000256" key="2">
    <source>
        <dbReference type="SAM" id="Phobius"/>
    </source>
</evidence>
<keyword evidence="2" id="KW-1133">Transmembrane helix</keyword>
<dbReference type="Proteomes" id="UP000777440">
    <property type="component" value="Unassembled WGS sequence"/>
</dbReference>
<feature type="transmembrane region" description="Helical" evidence="2">
    <location>
        <begin position="215"/>
        <end position="239"/>
    </location>
</feature>
<dbReference type="RefSeq" id="WP_220291133.1">
    <property type="nucleotide sequence ID" value="NZ_JAEUAX010000003.1"/>
</dbReference>
<dbReference type="EMBL" id="JAEUAX010000003">
    <property type="protein sequence ID" value="MBW9109515.1"/>
    <property type="molecule type" value="Genomic_DNA"/>
</dbReference>
<comment type="caution">
    <text evidence="3">The sequence shown here is derived from an EMBL/GenBank/DDBJ whole genome shotgun (WGS) entry which is preliminary data.</text>
</comment>
<gene>
    <name evidence="3" type="ORF">JNB61_07000</name>
</gene>
<evidence type="ECO:0000313" key="4">
    <source>
        <dbReference type="Proteomes" id="UP000777440"/>
    </source>
</evidence>
<keyword evidence="2" id="KW-0472">Membrane</keyword>
<sequence length="263" mass="27792">MSTDNRDHRTTDPRRTDGDLARDPDVDRTRPLAQDPRVDTDRDGVPDVQETRRARDIDVAAENREASLRDVVAARERERFGGIKFGSAFFGWLTALGALVALTAVVAAIGAATGLTSPQAVDDAAEAATDNMGAATVIGAIAIALVLFVAYFAGGYVAGRMARFSGAKQGFAVWLWAILIAIVVAVITLIAGSQWDILANVDIFPRIPVTADTATLTGILTAIGAAVITLVAAVLGGMAGMSYHRRVDRVGLDGVARADRDRY</sequence>
<feature type="transmembrane region" description="Helical" evidence="2">
    <location>
        <begin position="89"/>
        <end position="112"/>
    </location>
</feature>
<proteinExistence type="predicted"/>
<keyword evidence="4" id="KW-1185">Reference proteome</keyword>
<reference evidence="3 4" key="1">
    <citation type="journal article" date="2021" name="MBio">
        <title>Poor Competitiveness of Bradyrhizobium in Pigeon Pea Root Colonization in Indian Soils.</title>
        <authorList>
            <person name="Chalasani D."/>
            <person name="Basu A."/>
            <person name="Pullabhotla S.V.S.R.N."/>
            <person name="Jorrin B."/>
            <person name="Neal A.L."/>
            <person name="Poole P.S."/>
            <person name="Podile A.R."/>
            <person name="Tkacz A."/>
        </authorList>
    </citation>
    <scope>NUCLEOTIDE SEQUENCE [LARGE SCALE GENOMIC DNA]</scope>
    <source>
        <strain evidence="3 4">HU12</strain>
    </source>
</reference>
<feature type="region of interest" description="Disordered" evidence="1">
    <location>
        <begin position="1"/>
        <end position="51"/>
    </location>
</feature>
<name>A0ABS7HYC6_9MICO</name>
<feature type="transmembrane region" description="Helical" evidence="2">
    <location>
        <begin position="132"/>
        <end position="159"/>
    </location>
</feature>
<protein>
    <submittedName>
        <fullName evidence="3">YrzE family protein</fullName>
    </submittedName>
</protein>
<evidence type="ECO:0000313" key="3">
    <source>
        <dbReference type="EMBL" id="MBW9109515.1"/>
    </source>
</evidence>
<feature type="transmembrane region" description="Helical" evidence="2">
    <location>
        <begin position="171"/>
        <end position="195"/>
    </location>
</feature>
<organism evidence="3 4">
    <name type="scientific">Microbacterium ureisolvens</name>
    <dbReference type="NCBI Taxonomy" id="2781186"/>
    <lineage>
        <taxon>Bacteria</taxon>
        <taxon>Bacillati</taxon>
        <taxon>Actinomycetota</taxon>
        <taxon>Actinomycetes</taxon>
        <taxon>Micrococcales</taxon>
        <taxon>Microbacteriaceae</taxon>
        <taxon>Microbacterium</taxon>
    </lineage>
</organism>
<evidence type="ECO:0000256" key="1">
    <source>
        <dbReference type="SAM" id="MobiDB-lite"/>
    </source>
</evidence>
<accession>A0ABS7HYC6</accession>